<dbReference type="STRING" id="234267.Acid_5703"/>
<dbReference type="EMBL" id="CP000473">
    <property type="protein sequence ID" value="ABJ86650.1"/>
    <property type="molecule type" value="Genomic_DNA"/>
</dbReference>
<evidence type="ECO:0000256" key="1">
    <source>
        <dbReference type="SAM" id="MobiDB-lite"/>
    </source>
</evidence>
<organism evidence="2">
    <name type="scientific">Solibacter usitatus (strain Ellin6076)</name>
    <dbReference type="NCBI Taxonomy" id="234267"/>
    <lineage>
        <taxon>Bacteria</taxon>
        <taxon>Pseudomonadati</taxon>
        <taxon>Acidobacteriota</taxon>
        <taxon>Terriglobia</taxon>
        <taxon>Bryobacterales</taxon>
        <taxon>Solibacteraceae</taxon>
        <taxon>Candidatus Solibacter</taxon>
    </lineage>
</organism>
<gene>
    <name evidence="2" type="ordered locus">Acid_5703</name>
</gene>
<evidence type="ECO:0000313" key="2">
    <source>
        <dbReference type="EMBL" id="ABJ86650.1"/>
    </source>
</evidence>
<dbReference type="Gene3D" id="1.25.40.10">
    <property type="entry name" value="Tetratricopeptide repeat domain"/>
    <property type="match status" value="1"/>
</dbReference>
<dbReference type="AlphaFoldDB" id="Q01UM0"/>
<feature type="region of interest" description="Disordered" evidence="1">
    <location>
        <begin position="358"/>
        <end position="377"/>
    </location>
</feature>
<dbReference type="SUPFAM" id="SSF48452">
    <property type="entry name" value="TPR-like"/>
    <property type="match status" value="2"/>
</dbReference>
<accession>Q01UM0</accession>
<reference evidence="2" key="1">
    <citation type="submission" date="2006-10" db="EMBL/GenBank/DDBJ databases">
        <title>Complete sequence of Solibacter usitatus Ellin6076.</title>
        <authorList>
            <consortium name="US DOE Joint Genome Institute"/>
            <person name="Copeland A."/>
            <person name="Lucas S."/>
            <person name="Lapidus A."/>
            <person name="Barry K."/>
            <person name="Detter J.C."/>
            <person name="Glavina del Rio T."/>
            <person name="Hammon N."/>
            <person name="Israni S."/>
            <person name="Dalin E."/>
            <person name="Tice H."/>
            <person name="Pitluck S."/>
            <person name="Thompson L.S."/>
            <person name="Brettin T."/>
            <person name="Bruce D."/>
            <person name="Han C."/>
            <person name="Tapia R."/>
            <person name="Gilna P."/>
            <person name="Schmutz J."/>
            <person name="Larimer F."/>
            <person name="Land M."/>
            <person name="Hauser L."/>
            <person name="Kyrpides N."/>
            <person name="Mikhailova N."/>
            <person name="Janssen P.H."/>
            <person name="Kuske C.R."/>
            <person name="Richardson P."/>
        </authorList>
    </citation>
    <scope>NUCLEOTIDE SEQUENCE</scope>
    <source>
        <strain evidence="2">Ellin6076</strain>
    </source>
</reference>
<dbReference type="eggNOG" id="COG0457">
    <property type="taxonomic scope" value="Bacteria"/>
</dbReference>
<dbReference type="KEGG" id="sus:Acid_5703"/>
<dbReference type="HOGENOM" id="CLU_431409_0_0_0"/>
<dbReference type="InterPro" id="IPR011990">
    <property type="entry name" value="TPR-like_helical_dom_sf"/>
</dbReference>
<proteinExistence type="predicted"/>
<protein>
    <submittedName>
        <fullName evidence="2">Uncharacterized protein</fullName>
    </submittedName>
</protein>
<dbReference type="InParanoid" id="Q01UM0"/>
<sequence>MRNLLPRRHGSPHGIYRAFVCLQPAKISPISLDALFVGQPILAAAALQAASSLTLGTRRAPSQLLNPDIPVRIILDNLARSPHTLIMSPVCGLDIPGLRDHLAFRRMETGMQTLAAHASELQSLDPAQPAAGILLGILAQWVDAGFDGSSLVRDLLERFPAARRAAVPLHDYLHLRMAEGMLAMAAEDFTLAAGHFHFVQSLEREIDDPELFAISNFWTARCLRRIGRYDDALGFATRARRLACDAGYTPMAAIVQVLESWLAFQKGKLSEAARLLQEAEAALAGTDDSVTRGNIQSAYGRIARRQSRHDAALHHFHRAIAEYQCRDPQHLHIARSLVNIAVTERLIALHRQKEIDRASARRRADSHEPTGDGLRAGRAEIERLRASARAQLAAALELYTLHGQHRGIGTVHINSGLLHLDSGDLESAVADASAAFHQGEERRDGLLLARARLLQCTIENARLEEQIGEDPAHHARLAADFACDAVQYAAQTQNPRLLARAYIWQGLTFTAQPFADLESARRCCRQAMTLLQPENLDRQSGWEDLEILKSRSMQVRPIDPQLRAWSNGSVDNKTFRQMTEEFARIVIPKVWEREDHKVARVARKLSISPKKVRRILHSAGVSESKISHAAKNSL</sequence>
<name>Q01UM0_SOLUE</name>